<evidence type="ECO:0000256" key="1">
    <source>
        <dbReference type="ARBA" id="ARBA00001232"/>
    </source>
</evidence>
<evidence type="ECO:0000256" key="7">
    <source>
        <dbReference type="ARBA" id="ARBA00023264"/>
    </source>
</evidence>
<sequence length="329" mass="35158">MRIAIDAMGGDHAPHAQVESALAAAAEWPDTQLILVGKPEILTPLLGSKVPSNVTIEPAEEVIENDDEPVRAVRRKSNSSMVVAGRMVKEGRADAMISAGNTGALMAVGLLLLGRLNGIDRPGLAPMFPSLDNVGVLALDMGANMDAKPEHLLQYALMGTIYREKVHGIRKPSVGLLNVGTEQAKGNELTKAAYDLLEQAPIHFVGNIEARDVLRHKCDVIVCDGFSGNIMLKAFEGAASSIFSLLREELMSSFKSKIAAAILKPSFRRVRDRMDYNEYNGAPLLGVNGLVVKGHGSSDAKAMKTAIRHTRTAIGNGLIAALTEEFSGK</sequence>
<dbReference type="PANTHER" id="PTHR30100:SF1">
    <property type="entry name" value="PHOSPHATE ACYLTRANSFERASE"/>
    <property type="match status" value="1"/>
</dbReference>
<dbReference type="RefSeq" id="WP_378114351.1">
    <property type="nucleotide sequence ID" value="NZ_JBHSNC010000057.1"/>
</dbReference>
<evidence type="ECO:0000256" key="8">
    <source>
        <dbReference type="ARBA" id="ARBA00024069"/>
    </source>
</evidence>
<gene>
    <name evidence="10 11" type="primary">plsX</name>
    <name evidence="11" type="ORF">ACFPQ4_23480</name>
</gene>
<keyword evidence="7 10" id="KW-1208">Phospholipid metabolism</keyword>
<reference evidence="12" key="1">
    <citation type="journal article" date="2019" name="Int. J. Syst. Evol. Microbiol.">
        <title>The Global Catalogue of Microorganisms (GCM) 10K type strain sequencing project: providing services to taxonomists for standard genome sequencing and annotation.</title>
        <authorList>
            <consortium name="The Broad Institute Genomics Platform"/>
            <consortium name="The Broad Institute Genome Sequencing Center for Infectious Disease"/>
            <person name="Wu L."/>
            <person name="Ma J."/>
        </authorList>
    </citation>
    <scope>NUCLEOTIDE SEQUENCE [LARGE SCALE GENOMIC DNA]</scope>
    <source>
        <strain evidence="12">CGMCC 1.18578</strain>
    </source>
</reference>
<protein>
    <recommendedName>
        <fullName evidence="8 10">Phosphate acyltransferase</fullName>
        <ecNumber evidence="8 10">2.3.1.274</ecNumber>
    </recommendedName>
    <alternativeName>
        <fullName evidence="10">Acyl-ACP phosphotransacylase</fullName>
    </alternativeName>
    <alternativeName>
        <fullName evidence="10">Acyl-[acyl-carrier-protein]--phosphate acyltransferase</fullName>
    </alternativeName>
    <alternativeName>
        <fullName evidence="10">Phosphate-acyl-ACP acyltransferase</fullName>
    </alternativeName>
</protein>
<evidence type="ECO:0000256" key="10">
    <source>
        <dbReference type="HAMAP-Rule" id="MF_00019"/>
    </source>
</evidence>
<dbReference type="GO" id="GO:0043811">
    <property type="term" value="F:phosphate:acyl-[acyl carrier protein] acyltransferase activity"/>
    <property type="evidence" value="ECO:0007669"/>
    <property type="project" value="UniProtKB-EC"/>
</dbReference>
<dbReference type="NCBIfam" id="TIGR00182">
    <property type="entry name" value="plsX"/>
    <property type="match status" value="1"/>
</dbReference>
<keyword evidence="3 10" id="KW-0444">Lipid biosynthesis</keyword>
<evidence type="ECO:0000256" key="9">
    <source>
        <dbReference type="ARBA" id="ARBA00046608"/>
    </source>
</evidence>
<dbReference type="Gene3D" id="3.40.718.10">
    <property type="entry name" value="Isopropylmalate Dehydrogenase"/>
    <property type="match status" value="1"/>
</dbReference>
<dbReference type="HAMAP" id="MF_00019">
    <property type="entry name" value="PlsX"/>
    <property type="match status" value="1"/>
</dbReference>
<organism evidence="11 12">
    <name type="scientific">Cohnella yongneupensis</name>
    <dbReference type="NCBI Taxonomy" id="425006"/>
    <lineage>
        <taxon>Bacteria</taxon>
        <taxon>Bacillati</taxon>
        <taxon>Bacillota</taxon>
        <taxon>Bacilli</taxon>
        <taxon>Bacillales</taxon>
        <taxon>Paenibacillaceae</taxon>
        <taxon>Cohnella</taxon>
    </lineage>
</organism>
<proteinExistence type="inferred from homology"/>
<comment type="similarity">
    <text evidence="10">Belongs to the PlsX family.</text>
</comment>
<keyword evidence="11" id="KW-0012">Acyltransferase</keyword>
<dbReference type="Proteomes" id="UP001596108">
    <property type="component" value="Unassembled WGS sequence"/>
</dbReference>
<evidence type="ECO:0000256" key="6">
    <source>
        <dbReference type="ARBA" id="ARBA00023209"/>
    </source>
</evidence>
<evidence type="ECO:0000256" key="5">
    <source>
        <dbReference type="ARBA" id="ARBA00023098"/>
    </source>
</evidence>
<keyword evidence="4 10" id="KW-0808">Transferase</keyword>
<keyword evidence="6 10" id="KW-0594">Phospholipid biosynthesis</keyword>
<dbReference type="EC" id="2.3.1.274" evidence="8 10"/>
<keyword evidence="2 10" id="KW-0963">Cytoplasm</keyword>
<evidence type="ECO:0000256" key="3">
    <source>
        <dbReference type="ARBA" id="ARBA00022516"/>
    </source>
</evidence>
<name>A0ABW0R6K8_9BACL</name>
<dbReference type="Pfam" id="PF02504">
    <property type="entry name" value="FA_synthesis"/>
    <property type="match status" value="1"/>
</dbReference>
<keyword evidence="5 10" id="KW-0443">Lipid metabolism</keyword>
<comment type="subcellular location">
    <subcellularLocation>
        <location evidence="10">Cytoplasm</location>
    </subcellularLocation>
    <text evidence="10">Associated with the membrane possibly through PlsY.</text>
</comment>
<evidence type="ECO:0000313" key="12">
    <source>
        <dbReference type="Proteomes" id="UP001596108"/>
    </source>
</evidence>
<evidence type="ECO:0000256" key="4">
    <source>
        <dbReference type="ARBA" id="ARBA00022679"/>
    </source>
</evidence>
<dbReference type="SUPFAM" id="SSF53659">
    <property type="entry name" value="Isocitrate/Isopropylmalate dehydrogenase-like"/>
    <property type="match status" value="1"/>
</dbReference>
<dbReference type="InterPro" id="IPR012281">
    <property type="entry name" value="Phospholipid_synth_PlsX-like"/>
</dbReference>
<comment type="function">
    <text evidence="10">Catalyzes the reversible formation of acyl-phosphate (acyl-PO(4)) from acyl-[acyl-carrier-protein] (acyl-ACP). This enzyme utilizes acyl-ACP as fatty acyl donor, but not acyl-CoA.</text>
</comment>
<dbReference type="EMBL" id="JBHSNC010000057">
    <property type="protein sequence ID" value="MFC5532388.1"/>
    <property type="molecule type" value="Genomic_DNA"/>
</dbReference>
<comment type="catalytic activity">
    <reaction evidence="1 10">
        <text>a fatty acyl-[ACP] + phosphate = an acyl phosphate + holo-[ACP]</text>
        <dbReference type="Rhea" id="RHEA:42292"/>
        <dbReference type="Rhea" id="RHEA-COMP:9685"/>
        <dbReference type="Rhea" id="RHEA-COMP:14125"/>
        <dbReference type="ChEBI" id="CHEBI:43474"/>
        <dbReference type="ChEBI" id="CHEBI:59918"/>
        <dbReference type="ChEBI" id="CHEBI:64479"/>
        <dbReference type="ChEBI" id="CHEBI:138651"/>
        <dbReference type="EC" id="2.3.1.274"/>
    </reaction>
</comment>
<comment type="pathway">
    <text evidence="10">Lipid metabolism; phospholipid metabolism.</text>
</comment>
<comment type="caution">
    <text evidence="11">The sequence shown here is derived from an EMBL/GenBank/DDBJ whole genome shotgun (WGS) entry which is preliminary data.</text>
</comment>
<keyword evidence="12" id="KW-1185">Reference proteome</keyword>
<comment type="subunit">
    <text evidence="9 10">Homodimer. Probably interacts with PlsY.</text>
</comment>
<evidence type="ECO:0000313" key="11">
    <source>
        <dbReference type="EMBL" id="MFC5532388.1"/>
    </source>
</evidence>
<dbReference type="PANTHER" id="PTHR30100">
    <property type="entry name" value="FATTY ACID/PHOSPHOLIPID SYNTHESIS PROTEIN PLSX"/>
    <property type="match status" value="1"/>
</dbReference>
<dbReference type="InterPro" id="IPR003664">
    <property type="entry name" value="FA_synthesis"/>
</dbReference>
<dbReference type="PIRSF" id="PIRSF002465">
    <property type="entry name" value="Phsphlp_syn_PlsX"/>
    <property type="match status" value="1"/>
</dbReference>
<evidence type="ECO:0000256" key="2">
    <source>
        <dbReference type="ARBA" id="ARBA00022490"/>
    </source>
</evidence>
<accession>A0ABW0R6K8</accession>